<organism evidence="2 3">
    <name type="scientific">Halolamina litorea</name>
    <dbReference type="NCBI Taxonomy" id="1515593"/>
    <lineage>
        <taxon>Archaea</taxon>
        <taxon>Methanobacteriati</taxon>
        <taxon>Methanobacteriota</taxon>
        <taxon>Stenosarchaea group</taxon>
        <taxon>Halobacteria</taxon>
        <taxon>Halobacteriales</taxon>
        <taxon>Haloferacaceae</taxon>
    </lineage>
</organism>
<dbReference type="Proteomes" id="UP001597139">
    <property type="component" value="Unassembled WGS sequence"/>
</dbReference>
<keyword evidence="1" id="KW-1133">Transmembrane helix</keyword>
<protein>
    <submittedName>
        <fullName evidence="2">Uncharacterized protein</fullName>
    </submittedName>
</protein>
<name>A0ABD6BPD9_9EURY</name>
<dbReference type="AlphaFoldDB" id="A0ABD6BPD9"/>
<dbReference type="RefSeq" id="WP_267646542.1">
    <property type="nucleotide sequence ID" value="NZ_JANHGR010000001.1"/>
</dbReference>
<gene>
    <name evidence="2" type="ORF">ACFSAU_05885</name>
</gene>
<sequence>MGLDSLVVPLASLFVSTLVATITYLRYIEYRNSVQRSLYSELVGDTYEYDYFEEKRQFTVENIDLIGNRSPTTWKTMVVIQFEFEEFPWDQHGKDYSDEAREDLLRLFSIATKDNYTADVEFMDTYRSPSMLVTLPTTNLFKIRHVLRKSEFLMGDIMEHYEQYPISQGRLLDYAKEHIEFLLQHGEDEDEETSV</sequence>
<proteinExistence type="predicted"/>
<evidence type="ECO:0000256" key="1">
    <source>
        <dbReference type="SAM" id="Phobius"/>
    </source>
</evidence>
<reference evidence="2 3" key="1">
    <citation type="journal article" date="2019" name="Int. J. Syst. Evol. Microbiol.">
        <title>The Global Catalogue of Microorganisms (GCM) 10K type strain sequencing project: providing services to taxonomists for standard genome sequencing and annotation.</title>
        <authorList>
            <consortium name="The Broad Institute Genomics Platform"/>
            <consortium name="The Broad Institute Genome Sequencing Center for Infectious Disease"/>
            <person name="Wu L."/>
            <person name="Ma J."/>
        </authorList>
    </citation>
    <scope>NUCLEOTIDE SEQUENCE [LARGE SCALE GENOMIC DNA]</scope>
    <source>
        <strain evidence="2 3">CGMCC 1.12859</strain>
    </source>
</reference>
<evidence type="ECO:0000313" key="2">
    <source>
        <dbReference type="EMBL" id="MFD1567014.1"/>
    </source>
</evidence>
<keyword evidence="3" id="KW-1185">Reference proteome</keyword>
<dbReference type="EMBL" id="JBHUCZ010000002">
    <property type="protein sequence ID" value="MFD1567014.1"/>
    <property type="molecule type" value="Genomic_DNA"/>
</dbReference>
<feature type="transmembrane region" description="Helical" evidence="1">
    <location>
        <begin position="6"/>
        <end position="27"/>
    </location>
</feature>
<accession>A0ABD6BPD9</accession>
<keyword evidence="1" id="KW-0472">Membrane</keyword>
<comment type="caution">
    <text evidence="2">The sequence shown here is derived from an EMBL/GenBank/DDBJ whole genome shotgun (WGS) entry which is preliminary data.</text>
</comment>
<keyword evidence="1" id="KW-0812">Transmembrane</keyword>
<evidence type="ECO:0000313" key="3">
    <source>
        <dbReference type="Proteomes" id="UP001597139"/>
    </source>
</evidence>